<dbReference type="OrthoDB" id="1123308at2"/>
<keyword evidence="1" id="KW-0812">Transmembrane</keyword>
<keyword evidence="1" id="KW-0472">Membrane</keyword>
<accession>A0A0X8X313</accession>
<protein>
    <submittedName>
        <fullName evidence="2">Uncharacterized protein</fullName>
    </submittedName>
</protein>
<dbReference type="Proteomes" id="UP000218263">
    <property type="component" value="Chromosome"/>
</dbReference>
<reference evidence="2 3" key="1">
    <citation type="submission" date="2015-12" db="EMBL/GenBank/DDBJ databases">
        <title>Genome sequence of Mucilaginibacter gotjawali.</title>
        <authorList>
            <person name="Lee J.S."/>
            <person name="Lee K.C."/>
            <person name="Kim K.K."/>
            <person name="Lee B.W."/>
        </authorList>
    </citation>
    <scope>NUCLEOTIDE SEQUENCE [LARGE SCALE GENOMIC DNA]</scope>
    <source>
        <strain evidence="2 3">SA3-7</strain>
    </source>
</reference>
<evidence type="ECO:0000256" key="1">
    <source>
        <dbReference type="SAM" id="Phobius"/>
    </source>
</evidence>
<feature type="transmembrane region" description="Helical" evidence="1">
    <location>
        <begin position="6"/>
        <end position="27"/>
    </location>
</feature>
<name>A0A0X8X313_9SPHI</name>
<dbReference type="KEGG" id="mgot:MgSA37_02957"/>
<proteinExistence type="predicted"/>
<organism evidence="2 3">
    <name type="scientific">Mucilaginibacter gotjawali</name>
    <dbReference type="NCBI Taxonomy" id="1550579"/>
    <lineage>
        <taxon>Bacteria</taxon>
        <taxon>Pseudomonadati</taxon>
        <taxon>Bacteroidota</taxon>
        <taxon>Sphingobacteriia</taxon>
        <taxon>Sphingobacteriales</taxon>
        <taxon>Sphingobacteriaceae</taxon>
        <taxon>Mucilaginibacter</taxon>
    </lineage>
</organism>
<dbReference type="RefSeq" id="WP_096352847.1">
    <property type="nucleotide sequence ID" value="NZ_AP017313.1"/>
</dbReference>
<gene>
    <name evidence="2" type="ORF">MgSA37_02957</name>
</gene>
<evidence type="ECO:0000313" key="2">
    <source>
        <dbReference type="EMBL" id="BAU54779.1"/>
    </source>
</evidence>
<keyword evidence="1" id="KW-1133">Transmembrane helix</keyword>
<dbReference type="AlphaFoldDB" id="A0A0X8X313"/>
<keyword evidence="3" id="KW-1185">Reference proteome</keyword>
<sequence length="103" mass="11599">MSTNLLISVIGAISAIAVSLVAAFYASRNNIVLQTRKLKEDHYVSYIEALHGLMSENKNKESTAKYVFARDKLFIIASEEVVKKYYYTKAKLSGNLTIYMIVI</sequence>
<evidence type="ECO:0000313" key="3">
    <source>
        <dbReference type="Proteomes" id="UP000218263"/>
    </source>
</evidence>
<dbReference type="EMBL" id="AP017313">
    <property type="protein sequence ID" value="BAU54779.1"/>
    <property type="molecule type" value="Genomic_DNA"/>
</dbReference>